<dbReference type="CDD" id="cd08651">
    <property type="entry name" value="FMT_core_like_4"/>
    <property type="match status" value="1"/>
</dbReference>
<evidence type="ECO:0000313" key="3">
    <source>
        <dbReference type="EMBL" id="MEN7538019.1"/>
    </source>
</evidence>
<dbReference type="Pfam" id="PF02911">
    <property type="entry name" value="Formyl_trans_C"/>
    <property type="match status" value="1"/>
</dbReference>
<reference evidence="3 4" key="1">
    <citation type="submission" date="2024-05" db="EMBL/GenBank/DDBJ databases">
        <authorList>
            <person name="Park S."/>
        </authorList>
    </citation>
    <scope>NUCLEOTIDE SEQUENCE [LARGE SCALE GENOMIC DNA]</scope>
    <source>
        <strain evidence="3 4">DGU5</strain>
    </source>
</reference>
<dbReference type="PANTHER" id="PTHR11138:SF5">
    <property type="entry name" value="METHIONYL-TRNA FORMYLTRANSFERASE, MITOCHONDRIAL"/>
    <property type="match status" value="1"/>
</dbReference>
<evidence type="ECO:0000259" key="1">
    <source>
        <dbReference type="Pfam" id="PF00551"/>
    </source>
</evidence>
<protein>
    <submittedName>
        <fullName evidence="3">Formyltransferase family protein</fullName>
    </submittedName>
</protein>
<dbReference type="InterPro" id="IPR002376">
    <property type="entry name" value="Formyl_transf_N"/>
</dbReference>
<dbReference type="Gene3D" id="3.40.50.12230">
    <property type="match status" value="1"/>
</dbReference>
<dbReference type="SUPFAM" id="SSF53328">
    <property type="entry name" value="Formyltransferase"/>
    <property type="match status" value="1"/>
</dbReference>
<dbReference type="PROSITE" id="PS00373">
    <property type="entry name" value="GART"/>
    <property type="match status" value="1"/>
</dbReference>
<dbReference type="InterPro" id="IPR001555">
    <property type="entry name" value="GART_AS"/>
</dbReference>
<evidence type="ECO:0000313" key="4">
    <source>
        <dbReference type="Proteomes" id="UP001484535"/>
    </source>
</evidence>
<feature type="domain" description="Formyl transferase C-terminal" evidence="2">
    <location>
        <begin position="204"/>
        <end position="284"/>
    </location>
</feature>
<organism evidence="3 4">
    <name type="scientific">Aurantiacibacter flavus</name>
    <dbReference type="NCBI Taxonomy" id="3145232"/>
    <lineage>
        <taxon>Bacteria</taxon>
        <taxon>Pseudomonadati</taxon>
        <taxon>Pseudomonadota</taxon>
        <taxon>Alphaproteobacteria</taxon>
        <taxon>Sphingomonadales</taxon>
        <taxon>Erythrobacteraceae</taxon>
        <taxon>Aurantiacibacter</taxon>
    </lineage>
</organism>
<evidence type="ECO:0000259" key="2">
    <source>
        <dbReference type="Pfam" id="PF02911"/>
    </source>
</evidence>
<accession>A0ABV0CYT2</accession>
<dbReference type="InterPro" id="IPR005793">
    <property type="entry name" value="Formyl_trans_C"/>
</dbReference>
<dbReference type="EMBL" id="JBDLBR010000004">
    <property type="protein sequence ID" value="MEN7538019.1"/>
    <property type="molecule type" value="Genomic_DNA"/>
</dbReference>
<sequence>MRTALVGAVEGSLWALRAMIDAGCPPVVVATLAPELSKRHSDFVDLAPLAREHGIRVVHVRNINEPEAIAAIGAEAPDYIFVVGWSQICGPEFRQLAPERVIGYHPTALPRMRGRAALPWTILNDEKITGGTLFWVDEGVDSGDILEQRFFHIAPRETARSLYDKHMQALDAMIRASIASLASGAPPHTKQDETCATYAARRGPEDGRIDWTASADAIDRLIRAVGEPYPGAFTSHAGKRLVIWRAFPMADHDHHAMAGQVVRVCDEHFDVVTGNGVLRVEEWEGEDISSIRNHIVLGQS</sequence>
<comment type="caution">
    <text evidence="3">The sequence shown here is derived from an EMBL/GenBank/DDBJ whole genome shotgun (WGS) entry which is preliminary data.</text>
</comment>
<proteinExistence type="predicted"/>
<dbReference type="RefSeq" id="WP_346785475.1">
    <property type="nucleotide sequence ID" value="NZ_JBDLBR010000004.1"/>
</dbReference>
<dbReference type="SUPFAM" id="SSF50486">
    <property type="entry name" value="FMT C-terminal domain-like"/>
    <property type="match status" value="1"/>
</dbReference>
<dbReference type="Pfam" id="PF00551">
    <property type="entry name" value="Formyl_trans_N"/>
    <property type="match status" value="1"/>
</dbReference>
<dbReference type="Proteomes" id="UP001484535">
    <property type="component" value="Unassembled WGS sequence"/>
</dbReference>
<dbReference type="InterPro" id="IPR036477">
    <property type="entry name" value="Formyl_transf_N_sf"/>
</dbReference>
<dbReference type="InterPro" id="IPR011034">
    <property type="entry name" value="Formyl_transferase-like_C_sf"/>
</dbReference>
<dbReference type="CDD" id="cd08702">
    <property type="entry name" value="Arna_FMT_C"/>
    <property type="match status" value="1"/>
</dbReference>
<feature type="domain" description="Formyl transferase N-terminal" evidence="1">
    <location>
        <begin position="60"/>
        <end position="168"/>
    </location>
</feature>
<dbReference type="PANTHER" id="PTHR11138">
    <property type="entry name" value="METHIONYL-TRNA FORMYLTRANSFERASE"/>
    <property type="match status" value="1"/>
</dbReference>
<gene>
    <name evidence="3" type="ORF">ABDJ38_12625</name>
</gene>
<name>A0ABV0CYT2_9SPHN</name>
<keyword evidence="4" id="KW-1185">Reference proteome</keyword>